<feature type="region of interest" description="Disordered" evidence="1">
    <location>
        <begin position="31"/>
        <end position="117"/>
    </location>
</feature>
<evidence type="ECO:0000259" key="3">
    <source>
        <dbReference type="Pfam" id="PF01345"/>
    </source>
</evidence>
<gene>
    <name evidence="4" type="ORF">GCM10010151_15160</name>
</gene>
<feature type="compositionally biased region" description="Polar residues" evidence="1">
    <location>
        <begin position="531"/>
        <end position="547"/>
    </location>
</feature>
<keyword evidence="2" id="KW-0812">Transmembrane</keyword>
<evidence type="ECO:0000256" key="1">
    <source>
        <dbReference type="SAM" id="MobiDB-lite"/>
    </source>
</evidence>
<protein>
    <recommendedName>
        <fullName evidence="3">DUF11 domain-containing protein</fullName>
    </recommendedName>
</protein>
<feature type="compositionally biased region" description="Basic and acidic residues" evidence="1">
    <location>
        <begin position="66"/>
        <end position="117"/>
    </location>
</feature>
<dbReference type="Gene3D" id="2.60.40.10">
    <property type="entry name" value="Immunoglobulins"/>
    <property type="match status" value="1"/>
</dbReference>
<feature type="region of interest" description="Disordered" evidence="1">
    <location>
        <begin position="438"/>
        <end position="478"/>
    </location>
</feature>
<name>A0ABP3FW74_9ACTN</name>
<accession>A0ABP3FW74</accession>
<dbReference type="RefSeq" id="WP_252800469.1">
    <property type="nucleotide sequence ID" value="NZ_BAAABM010000009.1"/>
</dbReference>
<organism evidence="4 5">
    <name type="scientific">Actinoallomurus spadix</name>
    <dbReference type="NCBI Taxonomy" id="79912"/>
    <lineage>
        <taxon>Bacteria</taxon>
        <taxon>Bacillati</taxon>
        <taxon>Actinomycetota</taxon>
        <taxon>Actinomycetes</taxon>
        <taxon>Streptosporangiales</taxon>
        <taxon>Thermomonosporaceae</taxon>
        <taxon>Actinoallomurus</taxon>
    </lineage>
</organism>
<dbReference type="InterPro" id="IPR013783">
    <property type="entry name" value="Ig-like_fold"/>
</dbReference>
<dbReference type="EMBL" id="BAAABM010000009">
    <property type="protein sequence ID" value="GAA0326170.1"/>
    <property type="molecule type" value="Genomic_DNA"/>
</dbReference>
<evidence type="ECO:0000256" key="2">
    <source>
        <dbReference type="SAM" id="Phobius"/>
    </source>
</evidence>
<feature type="transmembrane region" description="Helical" evidence="2">
    <location>
        <begin position="572"/>
        <end position="594"/>
    </location>
</feature>
<dbReference type="NCBIfam" id="TIGR01451">
    <property type="entry name" value="B_ant_repeat"/>
    <property type="match status" value="1"/>
</dbReference>
<proteinExistence type="predicted"/>
<dbReference type="InterPro" id="IPR001434">
    <property type="entry name" value="OmcB-like_DUF11"/>
</dbReference>
<feature type="compositionally biased region" description="Low complexity" evidence="1">
    <location>
        <begin position="377"/>
        <end position="388"/>
    </location>
</feature>
<feature type="region of interest" description="Disordered" evidence="1">
    <location>
        <begin position="531"/>
        <end position="561"/>
    </location>
</feature>
<dbReference type="Proteomes" id="UP001501822">
    <property type="component" value="Unassembled WGS sequence"/>
</dbReference>
<feature type="region of interest" description="Disordered" evidence="1">
    <location>
        <begin position="196"/>
        <end position="222"/>
    </location>
</feature>
<reference evidence="5" key="1">
    <citation type="journal article" date="2019" name="Int. J. Syst. Evol. Microbiol.">
        <title>The Global Catalogue of Microorganisms (GCM) 10K type strain sequencing project: providing services to taxonomists for standard genome sequencing and annotation.</title>
        <authorList>
            <consortium name="The Broad Institute Genomics Platform"/>
            <consortium name="The Broad Institute Genome Sequencing Center for Infectious Disease"/>
            <person name="Wu L."/>
            <person name="Ma J."/>
        </authorList>
    </citation>
    <scope>NUCLEOTIDE SEQUENCE [LARGE SCALE GENOMIC DNA]</scope>
    <source>
        <strain evidence="5">JCM 3146</strain>
    </source>
</reference>
<keyword evidence="5" id="KW-1185">Reference proteome</keyword>
<feature type="compositionally biased region" description="Basic and acidic residues" evidence="1">
    <location>
        <begin position="47"/>
        <end position="59"/>
    </location>
</feature>
<feature type="compositionally biased region" description="Low complexity" evidence="1">
    <location>
        <begin position="460"/>
        <end position="471"/>
    </location>
</feature>
<keyword evidence="2" id="KW-0472">Membrane</keyword>
<dbReference type="InterPro" id="IPR047589">
    <property type="entry name" value="DUF11_rpt"/>
</dbReference>
<feature type="region of interest" description="Disordered" evidence="1">
    <location>
        <begin position="369"/>
        <end position="388"/>
    </location>
</feature>
<dbReference type="Pfam" id="PF01345">
    <property type="entry name" value="DUF11"/>
    <property type="match status" value="1"/>
</dbReference>
<sequence>MIDFSGRATRAGTRGIAAAAAVSCFTIPPLASHDPARADGPAGPSARAHDHRPAGREHAPGGSEHGFADGEHGPAAGRHEDRSARPERDRDATERDRRPTRGTHDRKGWNEHLPPRPRIILDTRAPHGAVVPGRTYTWPYSVRNTGSAPVRNVTLTTTPNRDLKIITMPPKCGWHGRDLVCRIGLLPARQARNGGFTARVDPRTPTGRTLSSPARVSWDGRPGSAAREMAFPPVTASQPTDLAVTGDDLPETVRPGGEVPYEITVTNAGPVTAEAVVVRSSVADEPGAWPNDSAPAVPPCAAAQAQQAAAPRCGAEEGRPACDACAVRRPDETGATADRQEAPRPAAGAPAAGQACGACAVRQPVTGGATADRQDARPPAADTPAAGTACDACAGRQSAQACGACAGRQDAPACGSVTDGAGALTGRPAVPTCASSPARVAAAPGKEAPAGSGIHRDGPAEAPIGPGIAPERPAPSGDTPIVIGKDHHCLTQGSGFVCPLGAIPPGRTRKLRLTVRARPHARPGRLRCLNTVTSGTPDENPANNSVACHTRNARPMPARPVPGVRRLPHTGFPYGTVALAGLGFAALGLLLVWIGRARRGEEV</sequence>
<feature type="domain" description="DUF11" evidence="3">
    <location>
        <begin position="241"/>
        <end position="282"/>
    </location>
</feature>
<keyword evidence="2" id="KW-1133">Transmembrane helix</keyword>
<evidence type="ECO:0000313" key="5">
    <source>
        <dbReference type="Proteomes" id="UP001501822"/>
    </source>
</evidence>
<evidence type="ECO:0000313" key="4">
    <source>
        <dbReference type="EMBL" id="GAA0326170.1"/>
    </source>
</evidence>
<comment type="caution">
    <text evidence="4">The sequence shown here is derived from an EMBL/GenBank/DDBJ whole genome shotgun (WGS) entry which is preliminary data.</text>
</comment>